<feature type="transmembrane region" description="Helical" evidence="14">
    <location>
        <begin position="122"/>
        <end position="144"/>
    </location>
</feature>
<dbReference type="OrthoDB" id="6155791at2759"/>
<feature type="domain" description="TIR" evidence="15">
    <location>
        <begin position="163"/>
        <end position="307"/>
    </location>
</feature>
<evidence type="ECO:0000313" key="17">
    <source>
        <dbReference type="Proteomes" id="UP000838412"/>
    </source>
</evidence>
<organism evidence="16 17">
    <name type="scientific">Branchiostoma lanceolatum</name>
    <name type="common">Common lancelet</name>
    <name type="synonym">Amphioxus lanceolatum</name>
    <dbReference type="NCBI Taxonomy" id="7740"/>
    <lineage>
        <taxon>Eukaryota</taxon>
        <taxon>Metazoa</taxon>
        <taxon>Chordata</taxon>
        <taxon>Cephalochordata</taxon>
        <taxon>Leptocardii</taxon>
        <taxon>Amphioxiformes</taxon>
        <taxon>Branchiostomatidae</taxon>
        <taxon>Branchiostoma</taxon>
    </lineage>
</organism>
<dbReference type="SUPFAM" id="SSF52200">
    <property type="entry name" value="Toll/Interleukin receptor TIR domain"/>
    <property type="match status" value="2"/>
</dbReference>
<dbReference type="GO" id="GO:0045087">
    <property type="term" value="P:innate immune response"/>
    <property type="evidence" value="ECO:0007669"/>
    <property type="project" value="UniProtKB-KW"/>
</dbReference>
<dbReference type="Proteomes" id="UP000838412">
    <property type="component" value="Chromosome 11"/>
</dbReference>
<keyword evidence="8" id="KW-0391">Immunity</keyword>
<evidence type="ECO:0000256" key="3">
    <source>
        <dbReference type="ARBA" id="ARBA00022588"/>
    </source>
</evidence>
<evidence type="ECO:0000256" key="1">
    <source>
        <dbReference type="ARBA" id="ARBA00004479"/>
    </source>
</evidence>
<evidence type="ECO:0000256" key="12">
    <source>
        <dbReference type="ARBA" id="ARBA00023180"/>
    </source>
</evidence>
<evidence type="ECO:0000256" key="13">
    <source>
        <dbReference type="ARBA" id="ARBA00023198"/>
    </source>
</evidence>
<dbReference type="InterPro" id="IPR035897">
    <property type="entry name" value="Toll_tir_struct_dom_sf"/>
</dbReference>
<proteinExistence type="inferred from homology"/>
<keyword evidence="7" id="KW-0677">Repeat</keyword>
<dbReference type="Pfam" id="PF13855">
    <property type="entry name" value="LRR_8"/>
    <property type="match status" value="1"/>
</dbReference>
<dbReference type="EMBL" id="OV696696">
    <property type="protein sequence ID" value="CAH1240302.1"/>
    <property type="molecule type" value="Genomic_DNA"/>
</dbReference>
<dbReference type="GO" id="GO:0038023">
    <property type="term" value="F:signaling receptor activity"/>
    <property type="evidence" value="ECO:0007669"/>
    <property type="project" value="TreeGrafter"/>
</dbReference>
<keyword evidence="4" id="KW-0433">Leucine-rich repeat</keyword>
<evidence type="ECO:0000256" key="14">
    <source>
        <dbReference type="SAM" id="Phobius"/>
    </source>
</evidence>
<keyword evidence="9 14" id="KW-1133">Transmembrane helix</keyword>
<dbReference type="InterPro" id="IPR032675">
    <property type="entry name" value="LRR_dom_sf"/>
</dbReference>
<dbReference type="PROSITE" id="PS50104">
    <property type="entry name" value="TIR"/>
    <property type="match status" value="2"/>
</dbReference>
<dbReference type="SMART" id="SM00369">
    <property type="entry name" value="LRR_TYP"/>
    <property type="match status" value="2"/>
</dbReference>
<evidence type="ECO:0000256" key="5">
    <source>
        <dbReference type="ARBA" id="ARBA00022692"/>
    </source>
</evidence>
<keyword evidence="5 14" id="KW-0812">Transmembrane</keyword>
<keyword evidence="3" id="KW-0399">Innate immunity</keyword>
<dbReference type="PANTHER" id="PTHR24365">
    <property type="entry name" value="TOLL-LIKE RECEPTOR"/>
    <property type="match status" value="1"/>
</dbReference>
<dbReference type="InterPro" id="IPR003591">
    <property type="entry name" value="Leu-rich_rpt_typical-subtyp"/>
</dbReference>
<dbReference type="GO" id="GO:0005886">
    <property type="term" value="C:plasma membrane"/>
    <property type="evidence" value="ECO:0007669"/>
    <property type="project" value="TreeGrafter"/>
</dbReference>
<dbReference type="SMART" id="SM00255">
    <property type="entry name" value="TIR"/>
    <property type="match status" value="2"/>
</dbReference>
<keyword evidence="17" id="KW-1185">Reference proteome</keyword>
<sequence>MSAKLSTPAMATDHDEGDINSNSLRLFWLRTFLTLNTVLAACTGSQGLEKLAIHDNPFFCDCEIEWFISWADDHPSVVQGWSDGRYQCNTPPRLHGTDLPNFHPDCASHRDLYACAITTSFLLLYMLFAVLVNFCSGYFAYLWFRVRLRLRGYEEIPEQPQQFRYDAFVAYSSNDEAWVSRVLSPMLERRPPRYRLCIGERDFVGGVPILHNISNAVETSRKTVCIITRSFLRSNWCNYELQMSQGRHHLFDPRRVSLVLVFLENIPDRVLERYPLLNNIVNRDTYLRWPNNQQHLPLFWARLLQALGPPLGDDLQEDDVEVPTPAMATGEKINSNSLRLFGLRMFLTLSTVLALCTRTQGTPCTIVNKTATCSNGGLTQIPSNLPHNLTNLDLSNNDIQAIRNNSFSSLHFLEVLNFGRNNLSVIEPAAFYNLSRLKNLAINDNPFFCDCEIEWFISWAADHSSLVQGWSDGRYQCNTPPDLHDTDLRNFHPDCASHRDLYACAITTSFLLLYMLFAVLVNFCSGYFAYLWFRVRLRLRGYEEIPEQPQQFRYDAFVAYSSNDEAWVSRVLSPMLERRPPRYRLCIGERDFVGGVPILHNISNAVETSRKTVCIITRSFLRSNWCNYELQMSQGRHHLFDPRRVSLVLVFLENIPDRVLERYPLLNNIVNRDTYLRWPNNQQYVPLFWARLLQALGPPLGDDLQEDDDIEEDEA</sequence>
<comment type="subcellular location">
    <subcellularLocation>
        <location evidence="1">Membrane</location>
        <topology evidence="1">Single-pass type I membrane protein</topology>
    </subcellularLocation>
</comment>
<feature type="domain" description="TIR" evidence="15">
    <location>
        <begin position="552"/>
        <end position="696"/>
    </location>
</feature>
<keyword evidence="10 14" id="KW-0472">Membrane</keyword>
<name>A0A8J9VHA4_BRALA</name>
<keyword evidence="12" id="KW-0325">Glycoprotein</keyword>
<evidence type="ECO:0000256" key="2">
    <source>
        <dbReference type="ARBA" id="ARBA00009634"/>
    </source>
</evidence>
<evidence type="ECO:0000256" key="11">
    <source>
        <dbReference type="ARBA" id="ARBA00023170"/>
    </source>
</evidence>
<evidence type="ECO:0000256" key="10">
    <source>
        <dbReference type="ARBA" id="ARBA00023136"/>
    </source>
</evidence>
<dbReference type="SMART" id="SM00082">
    <property type="entry name" value="LRRCT"/>
    <property type="match status" value="2"/>
</dbReference>
<dbReference type="FunFam" id="3.40.50.10140:FF:000001">
    <property type="entry name" value="Toll-like receptor 2"/>
    <property type="match status" value="2"/>
</dbReference>
<dbReference type="Gene3D" id="3.80.10.10">
    <property type="entry name" value="Ribonuclease Inhibitor"/>
    <property type="match status" value="3"/>
</dbReference>
<evidence type="ECO:0000259" key="15">
    <source>
        <dbReference type="PROSITE" id="PS50104"/>
    </source>
</evidence>
<evidence type="ECO:0000256" key="9">
    <source>
        <dbReference type="ARBA" id="ARBA00022989"/>
    </source>
</evidence>
<dbReference type="AlphaFoldDB" id="A0A8J9VHA4"/>
<evidence type="ECO:0000256" key="8">
    <source>
        <dbReference type="ARBA" id="ARBA00022859"/>
    </source>
</evidence>
<evidence type="ECO:0000313" key="16">
    <source>
        <dbReference type="EMBL" id="CAH1240302.1"/>
    </source>
</evidence>
<keyword evidence="13" id="KW-0395">Inflammatory response</keyword>
<dbReference type="PROSITE" id="PS51450">
    <property type="entry name" value="LRR"/>
    <property type="match status" value="1"/>
</dbReference>
<evidence type="ECO:0000256" key="6">
    <source>
        <dbReference type="ARBA" id="ARBA00022729"/>
    </source>
</evidence>
<accession>A0A8J9VHA4</accession>
<dbReference type="SUPFAM" id="SSF52058">
    <property type="entry name" value="L domain-like"/>
    <property type="match status" value="2"/>
</dbReference>
<keyword evidence="11" id="KW-0675">Receptor</keyword>
<dbReference type="Pfam" id="PF01582">
    <property type="entry name" value="TIR"/>
    <property type="match status" value="2"/>
</dbReference>
<gene>
    <name evidence="16" type="primary">TLR1</name>
    <name evidence="16" type="ORF">BLAG_LOCUS4297</name>
</gene>
<reference evidence="16" key="1">
    <citation type="submission" date="2022-01" db="EMBL/GenBank/DDBJ databases">
        <authorList>
            <person name="Braso-Vives M."/>
        </authorList>
    </citation>
    <scope>NUCLEOTIDE SEQUENCE</scope>
</reference>
<dbReference type="InterPro" id="IPR000157">
    <property type="entry name" value="TIR_dom"/>
</dbReference>
<evidence type="ECO:0000256" key="4">
    <source>
        <dbReference type="ARBA" id="ARBA00022614"/>
    </source>
</evidence>
<keyword evidence="6" id="KW-0732">Signal</keyword>
<dbReference type="GO" id="GO:0002224">
    <property type="term" value="P:toll-like receptor signaling pathway"/>
    <property type="evidence" value="ECO:0007669"/>
    <property type="project" value="TreeGrafter"/>
</dbReference>
<protein>
    <submittedName>
        <fullName evidence="16">TLR1 protein</fullName>
    </submittedName>
</protein>
<dbReference type="InterPro" id="IPR001611">
    <property type="entry name" value="Leu-rich_rpt"/>
</dbReference>
<feature type="transmembrane region" description="Helical" evidence="14">
    <location>
        <begin position="511"/>
        <end position="533"/>
    </location>
</feature>
<dbReference type="Gene3D" id="3.40.50.10140">
    <property type="entry name" value="Toll/interleukin-1 receptor homology (TIR) domain"/>
    <property type="match status" value="2"/>
</dbReference>
<dbReference type="PANTHER" id="PTHR24365:SF530">
    <property type="entry name" value="MSTPROX-RELATED"/>
    <property type="match status" value="1"/>
</dbReference>
<comment type="similarity">
    <text evidence="2">Belongs to the Toll-like receptor family.</text>
</comment>
<evidence type="ECO:0000256" key="7">
    <source>
        <dbReference type="ARBA" id="ARBA00022737"/>
    </source>
</evidence>
<dbReference type="InterPro" id="IPR000483">
    <property type="entry name" value="Cys-rich_flank_reg_C"/>
</dbReference>